<accession>A0A3M7SFB0</accession>
<keyword evidence="2" id="KW-1185">Reference proteome</keyword>
<dbReference type="EMBL" id="REGN01001468">
    <property type="protein sequence ID" value="RNA34493.1"/>
    <property type="molecule type" value="Genomic_DNA"/>
</dbReference>
<gene>
    <name evidence="1" type="ORF">BpHYR1_048775</name>
</gene>
<reference evidence="1 2" key="1">
    <citation type="journal article" date="2018" name="Sci. Rep.">
        <title>Genomic signatures of local adaptation to the degree of environmental predictability in rotifers.</title>
        <authorList>
            <person name="Franch-Gras L."/>
            <person name="Hahn C."/>
            <person name="Garcia-Roger E.M."/>
            <person name="Carmona M.J."/>
            <person name="Serra M."/>
            <person name="Gomez A."/>
        </authorList>
    </citation>
    <scope>NUCLEOTIDE SEQUENCE [LARGE SCALE GENOMIC DNA]</scope>
    <source>
        <strain evidence="1">HYR1</strain>
    </source>
</reference>
<evidence type="ECO:0000313" key="1">
    <source>
        <dbReference type="EMBL" id="RNA34493.1"/>
    </source>
</evidence>
<proteinExistence type="predicted"/>
<name>A0A3M7SFB0_BRAPC</name>
<organism evidence="1 2">
    <name type="scientific">Brachionus plicatilis</name>
    <name type="common">Marine rotifer</name>
    <name type="synonym">Brachionus muelleri</name>
    <dbReference type="NCBI Taxonomy" id="10195"/>
    <lineage>
        <taxon>Eukaryota</taxon>
        <taxon>Metazoa</taxon>
        <taxon>Spiralia</taxon>
        <taxon>Gnathifera</taxon>
        <taxon>Rotifera</taxon>
        <taxon>Eurotatoria</taxon>
        <taxon>Monogononta</taxon>
        <taxon>Pseudotrocha</taxon>
        <taxon>Ploima</taxon>
        <taxon>Brachionidae</taxon>
        <taxon>Brachionus</taxon>
    </lineage>
</organism>
<dbReference type="AlphaFoldDB" id="A0A3M7SFB0"/>
<dbReference type="Proteomes" id="UP000276133">
    <property type="component" value="Unassembled WGS sequence"/>
</dbReference>
<comment type="caution">
    <text evidence="1">The sequence shown here is derived from an EMBL/GenBank/DDBJ whole genome shotgun (WGS) entry which is preliminary data.</text>
</comment>
<protein>
    <submittedName>
        <fullName evidence="1">Uncharacterized protein</fullName>
    </submittedName>
</protein>
<evidence type="ECO:0000313" key="2">
    <source>
        <dbReference type="Proteomes" id="UP000276133"/>
    </source>
</evidence>
<sequence length="139" mass="15977">MGQGNHSKVTKKHHEWIKSLAITIKVLQLKVEEQDIVIIDELKNLNKQEISVLNGRVETIESKQTETAPTSNLNWSKIVSGKAHKDENALVMIRTIANEMKKNEKRTITFINAVEKSAKILFFLNCHSKEKTYTYSHFD</sequence>